<proteinExistence type="predicted"/>
<dbReference type="OrthoDB" id="9812600at2"/>
<dbReference type="EMBL" id="LN890655">
    <property type="protein sequence ID" value="CUS04170.2"/>
    <property type="molecule type" value="Genomic_DNA"/>
</dbReference>
<dbReference type="KEGG" id="pbf:CFX0092_A2292"/>
<dbReference type="RefSeq" id="WP_095043555.1">
    <property type="nucleotide sequence ID" value="NZ_LN890655.1"/>
</dbReference>
<dbReference type="Pfam" id="PF05050">
    <property type="entry name" value="Methyltransf_21"/>
    <property type="match status" value="1"/>
</dbReference>
<evidence type="ECO:0000313" key="3">
    <source>
        <dbReference type="Proteomes" id="UP000215027"/>
    </source>
</evidence>
<dbReference type="AlphaFoldDB" id="A0A160T608"/>
<gene>
    <name evidence="2" type="ORF">CFX0092_A2292</name>
</gene>
<feature type="domain" description="Methyltransferase FkbM" evidence="1">
    <location>
        <begin position="8"/>
        <end position="161"/>
    </location>
</feature>
<dbReference type="SUPFAM" id="SSF53335">
    <property type="entry name" value="S-adenosyl-L-methionine-dependent methyltransferases"/>
    <property type="match status" value="1"/>
</dbReference>
<evidence type="ECO:0000259" key="1">
    <source>
        <dbReference type="Pfam" id="PF05050"/>
    </source>
</evidence>
<reference evidence="2" key="1">
    <citation type="submission" date="2016-01" db="EMBL/GenBank/DDBJ databases">
        <authorList>
            <person name="Mcilroy J.S."/>
            <person name="Karst M S."/>
            <person name="Albertsen M."/>
        </authorList>
    </citation>
    <scope>NUCLEOTIDE SEQUENCE</scope>
    <source>
        <strain evidence="2">Cfx-K</strain>
    </source>
</reference>
<sequence>MLQDLIYDVGMADGQDTAYYLARGFRVVAVEASPLLADEARRRFAAQQQAGRLVILENAIAATEETRPFWIYDGYPEWNSFDAARAEQVGIAHHQVDVACRTFDSILWAHGVPYYLKIDIEGADHLCIAALSADDLPAYVSFEKNETWPQSLAHLRDLGYRRFKCIGQKHFRAVEIERDRHQRAMERVQRVYTGTSGDSFSARLLRRAGLRDMAKERFSRSRQIGGVAFAHGSSGPFGEDTRGRWQSYVEMAATLEYFDDRFARGRRSAFWGDTHKAWSFWADIHAAI</sequence>
<dbReference type="Gene3D" id="3.40.50.150">
    <property type="entry name" value="Vaccinia Virus protein VP39"/>
    <property type="match status" value="1"/>
</dbReference>
<dbReference type="InterPro" id="IPR006342">
    <property type="entry name" value="FkbM_mtfrase"/>
</dbReference>
<dbReference type="NCBIfam" id="TIGR01444">
    <property type="entry name" value="fkbM_fam"/>
    <property type="match status" value="1"/>
</dbReference>
<dbReference type="InterPro" id="IPR029063">
    <property type="entry name" value="SAM-dependent_MTases_sf"/>
</dbReference>
<name>A0A160T608_9CHLR</name>
<evidence type="ECO:0000313" key="2">
    <source>
        <dbReference type="EMBL" id="CUS04170.2"/>
    </source>
</evidence>
<accession>A0A160T608</accession>
<protein>
    <recommendedName>
        <fullName evidence="1">Methyltransferase FkbM domain-containing protein</fullName>
    </recommendedName>
</protein>
<organism evidence="2 3">
    <name type="scientific">Candidatus Promineifilum breve</name>
    <dbReference type="NCBI Taxonomy" id="1806508"/>
    <lineage>
        <taxon>Bacteria</taxon>
        <taxon>Bacillati</taxon>
        <taxon>Chloroflexota</taxon>
        <taxon>Ardenticatenia</taxon>
        <taxon>Candidatus Promineifilales</taxon>
        <taxon>Candidatus Promineifilaceae</taxon>
        <taxon>Candidatus Promineifilum</taxon>
    </lineage>
</organism>
<dbReference type="Proteomes" id="UP000215027">
    <property type="component" value="Chromosome I"/>
</dbReference>
<keyword evidence="3" id="KW-1185">Reference proteome</keyword>